<dbReference type="GO" id="GO:0032259">
    <property type="term" value="P:methylation"/>
    <property type="evidence" value="ECO:0007669"/>
    <property type="project" value="UniProtKB-KW"/>
</dbReference>
<evidence type="ECO:0000313" key="1">
    <source>
        <dbReference type="EMBL" id="MFC3039383.1"/>
    </source>
</evidence>
<dbReference type="SUPFAM" id="SSF53335">
    <property type="entry name" value="S-adenosyl-L-methionine-dependent methyltransferases"/>
    <property type="match status" value="1"/>
</dbReference>
<dbReference type="EMBL" id="JBHRSA010000010">
    <property type="protein sequence ID" value="MFC3039383.1"/>
    <property type="molecule type" value="Genomic_DNA"/>
</dbReference>
<dbReference type="RefSeq" id="WP_390268712.1">
    <property type="nucleotide sequence ID" value="NZ_JBHRSA010000010.1"/>
</dbReference>
<evidence type="ECO:0000313" key="2">
    <source>
        <dbReference type="Proteomes" id="UP001595279"/>
    </source>
</evidence>
<reference evidence="2" key="1">
    <citation type="journal article" date="2019" name="Int. J. Syst. Evol. Microbiol.">
        <title>The Global Catalogue of Microorganisms (GCM) 10K type strain sequencing project: providing services to taxonomists for standard genome sequencing and annotation.</title>
        <authorList>
            <consortium name="The Broad Institute Genomics Platform"/>
            <consortium name="The Broad Institute Genome Sequencing Center for Infectious Disease"/>
            <person name="Wu L."/>
            <person name="Ma J."/>
        </authorList>
    </citation>
    <scope>NUCLEOTIDE SEQUENCE [LARGE SCALE GENOMIC DNA]</scope>
    <source>
        <strain evidence="2">KCTC 13128</strain>
    </source>
</reference>
<dbReference type="PANTHER" id="PTHR35276:SF1">
    <property type="entry name" value="TRNA (MNM(5)S(2)U34)-METHYLTRANSFERASE, CHLOROPLASTIC"/>
    <property type="match status" value="1"/>
</dbReference>
<protein>
    <submittedName>
        <fullName evidence="1">Class I SAM-dependent methyltransferase</fullName>
    </submittedName>
</protein>
<dbReference type="Proteomes" id="UP001595279">
    <property type="component" value="Unassembled WGS sequence"/>
</dbReference>
<gene>
    <name evidence="1" type="ORF">ACFOGI_03905</name>
</gene>
<dbReference type="GO" id="GO:0008168">
    <property type="term" value="F:methyltransferase activity"/>
    <property type="evidence" value="ECO:0007669"/>
    <property type="project" value="UniProtKB-KW"/>
</dbReference>
<keyword evidence="1" id="KW-0489">Methyltransferase</keyword>
<sequence>MMVKGILDYAHELLKNSVEHGDIVVDATCGNGHDTVFLSRLTGPEGKVYAFDVQQQAIQNTKQSLADAACHNVTLIHDSHAHASAYLPDKEIGGAIFNLGYLPRSDKSVVTRGSSTTEALTTLLSRMGKGKMTVLVVYHGHQGGREEKEAVLEYLEQLDQQTYTVLQYAFINQKNDPPFIVAVQKK</sequence>
<accession>A0ABV7CT05</accession>
<dbReference type="Pfam" id="PF06962">
    <property type="entry name" value="rRNA_methylase"/>
    <property type="match status" value="1"/>
</dbReference>
<dbReference type="CDD" id="cd02440">
    <property type="entry name" value="AdoMet_MTases"/>
    <property type="match status" value="1"/>
</dbReference>
<dbReference type="InterPro" id="IPR010719">
    <property type="entry name" value="MnmM_MeTrfase"/>
</dbReference>
<name>A0ABV7CT05_9BACI</name>
<organism evidence="1 2">
    <name type="scientific">Virgibacillus xinjiangensis</name>
    <dbReference type="NCBI Taxonomy" id="393090"/>
    <lineage>
        <taxon>Bacteria</taxon>
        <taxon>Bacillati</taxon>
        <taxon>Bacillota</taxon>
        <taxon>Bacilli</taxon>
        <taxon>Bacillales</taxon>
        <taxon>Bacillaceae</taxon>
        <taxon>Virgibacillus</taxon>
    </lineage>
</organism>
<keyword evidence="1" id="KW-0808">Transferase</keyword>
<dbReference type="PANTHER" id="PTHR35276">
    <property type="entry name" value="S-ADENOSYL-L-METHIONINE-DEPENDENT METHYLTRANSFERASES SUPERFAMILY PROTEIN"/>
    <property type="match status" value="1"/>
</dbReference>
<dbReference type="InterPro" id="IPR029063">
    <property type="entry name" value="SAM-dependent_MTases_sf"/>
</dbReference>
<keyword evidence="2" id="KW-1185">Reference proteome</keyword>
<proteinExistence type="predicted"/>
<dbReference type="Gene3D" id="3.40.50.150">
    <property type="entry name" value="Vaccinia Virus protein VP39"/>
    <property type="match status" value="1"/>
</dbReference>
<comment type="caution">
    <text evidence="1">The sequence shown here is derived from an EMBL/GenBank/DDBJ whole genome shotgun (WGS) entry which is preliminary data.</text>
</comment>